<dbReference type="Gene3D" id="3.40.30.10">
    <property type="entry name" value="Glutaredoxin"/>
    <property type="match status" value="1"/>
</dbReference>
<dbReference type="Proteomes" id="UP000317496">
    <property type="component" value="Chromosome"/>
</dbReference>
<gene>
    <name evidence="7" type="ORF">FNB15_00395</name>
</gene>
<dbReference type="PANTHER" id="PTHR11592">
    <property type="entry name" value="GLUTATHIONE PEROXIDASE"/>
    <property type="match status" value="1"/>
</dbReference>
<dbReference type="PRINTS" id="PR01011">
    <property type="entry name" value="GLUTPROXDASE"/>
</dbReference>
<evidence type="ECO:0000259" key="6">
    <source>
        <dbReference type="PROSITE" id="PS51352"/>
    </source>
</evidence>
<organism evidence="7 8">
    <name type="scientific">Ferrovibrio terrae</name>
    <dbReference type="NCBI Taxonomy" id="2594003"/>
    <lineage>
        <taxon>Bacteria</taxon>
        <taxon>Pseudomonadati</taxon>
        <taxon>Pseudomonadota</taxon>
        <taxon>Alphaproteobacteria</taxon>
        <taxon>Rhodospirillales</taxon>
        <taxon>Rhodospirillaceae</taxon>
        <taxon>Ferrovibrio</taxon>
    </lineage>
</organism>
<keyword evidence="2 5" id="KW-0575">Peroxidase</keyword>
<dbReference type="CDD" id="cd00340">
    <property type="entry name" value="GSH_Peroxidase"/>
    <property type="match status" value="1"/>
</dbReference>
<feature type="active site" evidence="4">
    <location>
        <position position="35"/>
    </location>
</feature>
<dbReference type="KEGG" id="fer:FNB15_00395"/>
<feature type="domain" description="Thioredoxin" evidence="6">
    <location>
        <begin position="1"/>
        <end position="158"/>
    </location>
</feature>
<dbReference type="PIRSF" id="PIRSF000303">
    <property type="entry name" value="Glutathion_perox"/>
    <property type="match status" value="1"/>
</dbReference>
<dbReference type="PROSITE" id="PS00460">
    <property type="entry name" value="GLUTATHIONE_PEROXID_1"/>
    <property type="match status" value="1"/>
</dbReference>
<dbReference type="PANTHER" id="PTHR11592:SF78">
    <property type="entry name" value="GLUTATHIONE PEROXIDASE"/>
    <property type="match status" value="1"/>
</dbReference>
<evidence type="ECO:0000256" key="2">
    <source>
        <dbReference type="ARBA" id="ARBA00022559"/>
    </source>
</evidence>
<dbReference type="PROSITE" id="PS51352">
    <property type="entry name" value="THIOREDOXIN_2"/>
    <property type="match status" value="1"/>
</dbReference>
<dbReference type="GO" id="GO:0034599">
    <property type="term" value="P:cellular response to oxidative stress"/>
    <property type="evidence" value="ECO:0007669"/>
    <property type="project" value="TreeGrafter"/>
</dbReference>
<name>A0A516H768_9PROT</name>
<dbReference type="OrthoDB" id="9785502at2"/>
<comment type="similarity">
    <text evidence="1 5">Belongs to the glutathione peroxidase family.</text>
</comment>
<dbReference type="InterPro" id="IPR000889">
    <property type="entry name" value="Glutathione_peroxidase"/>
</dbReference>
<keyword evidence="8" id="KW-1185">Reference proteome</keyword>
<protein>
    <recommendedName>
        <fullName evidence="5">Glutathione peroxidase</fullName>
    </recommendedName>
</protein>
<sequence length="164" mass="17966">MTAHDFELTGIDGTPMPLKQYKGKVVLLVNTASQCGFTPQYADLEKVYKQYRQRGLVVLGVPSNDFGGQEPGTAAQIKEFCEVNFDIDFPLTEKQAVKGPQAHPLYRWIAAELGEDALPKWNFHKYLIGADGRLIEGFATPVKPTDAKVTTAIEIALLKAKAGA</sequence>
<evidence type="ECO:0000256" key="5">
    <source>
        <dbReference type="RuleBase" id="RU000499"/>
    </source>
</evidence>
<proteinExistence type="inferred from homology"/>
<dbReference type="InterPro" id="IPR013766">
    <property type="entry name" value="Thioredoxin_domain"/>
</dbReference>
<dbReference type="InterPro" id="IPR036249">
    <property type="entry name" value="Thioredoxin-like_sf"/>
</dbReference>
<dbReference type="SUPFAM" id="SSF52833">
    <property type="entry name" value="Thioredoxin-like"/>
    <property type="match status" value="1"/>
</dbReference>
<accession>A0A516H768</accession>
<dbReference type="AlphaFoldDB" id="A0A516H768"/>
<reference evidence="7 8" key="1">
    <citation type="submission" date="2019-07" db="EMBL/GenBank/DDBJ databases">
        <title>Genome sequencing for Ferrovibrio sp. K5.</title>
        <authorList>
            <person name="Park S.-J."/>
        </authorList>
    </citation>
    <scope>NUCLEOTIDE SEQUENCE [LARGE SCALE GENOMIC DNA]</scope>
    <source>
        <strain evidence="7 8">K5</strain>
    </source>
</reference>
<dbReference type="GO" id="GO:0004601">
    <property type="term" value="F:peroxidase activity"/>
    <property type="evidence" value="ECO:0007669"/>
    <property type="project" value="UniProtKB-KW"/>
</dbReference>
<keyword evidence="3 5" id="KW-0560">Oxidoreductase</keyword>
<evidence type="ECO:0000256" key="3">
    <source>
        <dbReference type="ARBA" id="ARBA00023002"/>
    </source>
</evidence>
<evidence type="ECO:0000313" key="8">
    <source>
        <dbReference type="Proteomes" id="UP000317496"/>
    </source>
</evidence>
<evidence type="ECO:0000256" key="4">
    <source>
        <dbReference type="PIRSR" id="PIRSR000303-1"/>
    </source>
</evidence>
<dbReference type="Pfam" id="PF00255">
    <property type="entry name" value="GSHPx"/>
    <property type="match status" value="1"/>
</dbReference>
<dbReference type="EMBL" id="CP041636">
    <property type="protein sequence ID" value="QDO99571.1"/>
    <property type="molecule type" value="Genomic_DNA"/>
</dbReference>
<dbReference type="InterPro" id="IPR029759">
    <property type="entry name" value="GPX_AS"/>
</dbReference>
<evidence type="ECO:0000313" key="7">
    <source>
        <dbReference type="EMBL" id="QDO99571.1"/>
    </source>
</evidence>
<dbReference type="PROSITE" id="PS51355">
    <property type="entry name" value="GLUTATHIONE_PEROXID_3"/>
    <property type="match status" value="1"/>
</dbReference>
<evidence type="ECO:0000256" key="1">
    <source>
        <dbReference type="ARBA" id="ARBA00006926"/>
    </source>
</evidence>